<sequence length="234" mass="25240">MERTSCSPAKRSASRERSFNNALASEPRLKHPADVQRIQLLVFGVVDLRGMLVVHLAAGDVEAPASGGTPAPCRWRCSATASASSRGYSRPGRNPRAGSPLPARWSARRSRSTSAARWRRSFCGCRYYLCRCRSHGGQQIFHLRLLGELMAALEAGVDRGQVVGFVIDAVIRVVGIAQDHLVHPAVVGVAQHQAALPGFETRVAVHRLRVKAVVGVHSTSIGPALMLWVLVVSA</sequence>
<accession>A0A377XKR1</accession>
<organism evidence="2 3">
    <name type="scientific">Klebsiella pneumoniae</name>
    <dbReference type="NCBI Taxonomy" id="573"/>
    <lineage>
        <taxon>Bacteria</taxon>
        <taxon>Pseudomonadati</taxon>
        <taxon>Pseudomonadota</taxon>
        <taxon>Gammaproteobacteria</taxon>
        <taxon>Enterobacterales</taxon>
        <taxon>Enterobacteriaceae</taxon>
        <taxon>Klebsiella/Raoultella group</taxon>
        <taxon>Klebsiella</taxon>
        <taxon>Klebsiella pneumoniae complex</taxon>
    </lineage>
</organism>
<evidence type="ECO:0000313" key="2">
    <source>
        <dbReference type="EMBL" id="STT82805.1"/>
    </source>
</evidence>
<name>A0A377XKR1_KLEPN</name>
<evidence type="ECO:0000256" key="1">
    <source>
        <dbReference type="SAM" id="MobiDB-lite"/>
    </source>
</evidence>
<dbReference type="EMBL" id="UGLH01000006">
    <property type="protein sequence ID" value="STT82805.1"/>
    <property type="molecule type" value="Genomic_DNA"/>
</dbReference>
<reference evidence="2 3" key="1">
    <citation type="submission" date="2018-06" db="EMBL/GenBank/DDBJ databases">
        <authorList>
            <consortium name="Pathogen Informatics"/>
            <person name="Doyle S."/>
        </authorList>
    </citation>
    <scope>NUCLEOTIDE SEQUENCE [LARGE SCALE GENOMIC DNA]</scope>
    <source>
        <strain evidence="2 3">NCTC5047</strain>
    </source>
</reference>
<proteinExistence type="predicted"/>
<feature type="region of interest" description="Disordered" evidence="1">
    <location>
        <begin position="1"/>
        <end position="25"/>
    </location>
</feature>
<dbReference type="Proteomes" id="UP000254340">
    <property type="component" value="Unassembled WGS sequence"/>
</dbReference>
<evidence type="ECO:0000313" key="3">
    <source>
        <dbReference type="Proteomes" id="UP000254340"/>
    </source>
</evidence>
<protein>
    <submittedName>
        <fullName evidence="2">Uncharacterized protein</fullName>
    </submittedName>
</protein>
<dbReference type="AlphaFoldDB" id="A0A377XKR1"/>
<gene>
    <name evidence="2" type="ORF">NCTC5047_03780</name>
</gene>
<feature type="region of interest" description="Disordered" evidence="1">
    <location>
        <begin position="83"/>
        <end position="106"/>
    </location>
</feature>